<dbReference type="EMBL" id="JAMPKM010000057">
    <property type="protein sequence ID" value="MEP0820998.1"/>
    <property type="molecule type" value="Genomic_DNA"/>
</dbReference>
<evidence type="ECO:0000313" key="1">
    <source>
        <dbReference type="EMBL" id="MEP0820998.1"/>
    </source>
</evidence>
<gene>
    <name evidence="1" type="ORF">NC998_28375</name>
</gene>
<proteinExistence type="predicted"/>
<organism evidence="1 2">
    <name type="scientific">Trichocoleus desertorum GB2-A4</name>
    <dbReference type="NCBI Taxonomy" id="2933944"/>
    <lineage>
        <taxon>Bacteria</taxon>
        <taxon>Bacillati</taxon>
        <taxon>Cyanobacteriota</taxon>
        <taxon>Cyanophyceae</taxon>
        <taxon>Leptolyngbyales</taxon>
        <taxon>Trichocoleusaceae</taxon>
        <taxon>Trichocoleus</taxon>
    </lineage>
</organism>
<evidence type="ECO:0000313" key="2">
    <source>
        <dbReference type="Proteomes" id="UP001464891"/>
    </source>
</evidence>
<comment type="caution">
    <text evidence="1">The sequence shown here is derived from an EMBL/GenBank/DDBJ whole genome shotgun (WGS) entry which is preliminary data.</text>
</comment>
<dbReference type="PROSITE" id="PS51257">
    <property type="entry name" value="PROKAR_LIPOPROTEIN"/>
    <property type="match status" value="1"/>
</dbReference>
<sequence>MIRILLATLSSALVLPHQIWGSTSVLFGCEETYRFSGGQSANKGIDGTVAGQLNPDQLTSSGRCRFSLTPT</sequence>
<name>A0ABV0JGS3_9CYAN</name>
<dbReference type="Proteomes" id="UP001464891">
    <property type="component" value="Unassembled WGS sequence"/>
</dbReference>
<accession>A0ABV0JGS3</accession>
<protein>
    <submittedName>
        <fullName evidence="1">Uncharacterized protein</fullName>
    </submittedName>
</protein>
<reference evidence="1 2" key="1">
    <citation type="submission" date="2022-04" db="EMBL/GenBank/DDBJ databases">
        <title>Positive selection, recombination, and allopatry shape intraspecific diversity of widespread and dominant cyanobacteria.</title>
        <authorList>
            <person name="Wei J."/>
            <person name="Shu W."/>
            <person name="Hu C."/>
        </authorList>
    </citation>
    <scope>NUCLEOTIDE SEQUENCE [LARGE SCALE GENOMIC DNA]</scope>
    <source>
        <strain evidence="1 2">GB2-A4</strain>
    </source>
</reference>
<keyword evidence="2" id="KW-1185">Reference proteome</keyword>